<keyword evidence="1" id="KW-0812">Transmembrane</keyword>
<feature type="transmembrane region" description="Helical" evidence="1">
    <location>
        <begin position="198"/>
        <end position="214"/>
    </location>
</feature>
<dbReference type="OrthoDB" id="5800391at2759"/>
<organism evidence="2 3">
    <name type="scientific">Nephila pilipes</name>
    <name type="common">Giant wood spider</name>
    <name type="synonym">Nephila maculata</name>
    <dbReference type="NCBI Taxonomy" id="299642"/>
    <lineage>
        <taxon>Eukaryota</taxon>
        <taxon>Metazoa</taxon>
        <taxon>Ecdysozoa</taxon>
        <taxon>Arthropoda</taxon>
        <taxon>Chelicerata</taxon>
        <taxon>Arachnida</taxon>
        <taxon>Araneae</taxon>
        <taxon>Araneomorphae</taxon>
        <taxon>Entelegynae</taxon>
        <taxon>Araneoidea</taxon>
        <taxon>Nephilidae</taxon>
        <taxon>Nephila</taxon>
    </lineage>
</organism>
<evidence type="ECO:0000313" key="2">
    <source>
        <dbReference type="EMBL" id="GFT13122.1"/>
    </source>
</evidence>
<gene>
    <name evidence="2" type="primary">AVEN_238246_1</name>
    <name evidence="2" type="ORF">NPIL_10301</name>
</gene>
<evidence type="ECO:0000256" key="1">
    <source>
        <dbReference type="SAM" id="Phobius"/>
    </source>
</evidence>
<keyword evidence="1" id="KW-0472">Membrane</keyword>
<feature type="transmembrane region" description="Helical" evidence="1">
    <location>
        <begin position="63"/>
        <end position="83"/>
    </location>
</feature>
<comment type="caution">
    <text evidence="2">The sequence shown here is derived from an EMBL/GenBank/DDBJ whole genome shotgun (WGS) entry which is preliminary data.</text>
</comment>
<feature type="transmembrane region" description="Helical" evidence="1">
    <location>
        <begin position="89"/>
        <end position="108"/>
    </location>
</feature>
<keyword evidence="1" id="KW-1133">Transmembrane helix</keyword>
<feature type="transmembrane region" description="Helical" evidence="1">
    <location>
        <begin position="294"/>
        <end position="318"/>
    </location>
</feature>
<feature type="transmembrane region" description="Helical" evidence="1">
    <location>
        <begin position="134"/>
        <end position="154"/>
    </location>
</feature>
<protein>
    <submittedName>
        <fullName evidence="2">Uncharacterized protein</fullName>
    </submittedName>
</protein>
<dbReference type="Proteomes" id="UP000887013">
    <property type="component" value="Unassembled WGS sequence"/>
</dbReference>
<sequence length="400" mass="47149">MLRINISNPVPCFEKRPRMKDEILHLDGNECKQIPRLLFKYLLWTGIIQYPNQKIRYIFSSHILDILVLAACLEIFFTIFVFSDTNHDKSTLAFLFSYIFTAAAWYMMRYKRKRVTRLLYDIKETNLTLQRKKINTLVAINCVLPMIIPAIMIYTMGDPEILRYYIYGYNFNESKITITFMYMKICFLYMVHPSVNNIMCLLYTCLCWGCSVRINKLTNKMEQYSPEAFGLSEQLDILKRKKKINDALHKIQNAFSEQIFFTILANVFMCGCVTGSLLIKNFEELHFMMKLDDMYYLINSVSCVALTLWIVGCIPIEMKKFHHMLFQRTQQRLLRCDSSAKELHLKIDFLKEPDFVMIGYDILPLSRSTILPLIGTLFTYTVLFMAKSMPLRKLKSNDFF</sequence>
<reference evidence="2" key="1">
    <citation type="submission" date="2020-08" db="EMBL/GenBank/DDBJ databases">
        <title>Multicomponent nature underlies the extraordinary mechanical properties of spider dragline silk.</title>
        <authorList>
            <person name="Kono N."/>
            <person name="Nakamura H."/>
            <person name="Mori M."/>
            <person name="Yoshida Y."/>
            <person name="Ohtoshi R."/>
            <person name="Malay A.D."/>
            <person name="Moran D.A.P."/>
            <person name="Tomita M."/>
            <person name="Numata K."/>
            <person name="Arakawa K."/>
        </authorList>
    </citation>
    <scope>NUCLEOTIDE SEQUENCE</scope>
</reference>
<proteinExistence type="predicted"/>
<evidence type="ECO:0000313" key="3">
    <source>
        <dbReference type="Proteomes" id="UP000887013"/>
    </source>
</evidence>
<dbReference type="EMBL" id="BMAW01009291">
    <property type="protein sequence ID" value="GFT13122.1"/>
    <property type="molecule type" value="Genomic_DNA"/>
</dbReference>
<accession>A0A8X6TIE8</accession>
<keyword evidence="3" id="KW-1185">Reference proteome</keyword>
<dbReference type="AlphaFoldDB" id="A0A8X6TIE8"/>
<feature type="transmembrane region" description="Helical" evidence="1">
    <location>
        <begin position="369"/>
        <end position="386"/>
    </location>
</feature>
<name>A0A8X6TIE8_NEPPI</name>
<feature type="transmembrane region" description="Helical" evidence="1">
    <location>
        <begin position="259"/>
        <end position="282"/>
    </location>
</feature>